<reference evidence="6" key="1">
    <citation type="journal article" date="2020" name="Fungal Divers.">
        <title>Resolving the Mortierellaceae phylogeny through synthesis of multi-gene phylogenetics and phylogenomics.</title>
        <authorList>
            <person name="Vandepol N."/>
            <person name="Liber J."/>
            <person name="Desiro A."/>
            <person name="Na H."/>
            <person name="Kennedy M."/>
            <person name="Barry K."/>
            <person name="Grigoriev I.V."/>
            <person name="Miller A.N."/>
            <person name="O'Donnell K."/>
            <person name="Stajich J.E."/>
            <person name="Bonito G."/>
        </authorList>
    </citation>
    <scope>NUCLEOTIDE SEQUENCE</scope>
    <source>
        <strain evidence="6">KOD1015</strain>
    </source>
</reference>
<protein>
    <recommendedName>
        <fullName evidence="5">Amidohydrolase-related domain-containing protein</fullName>
    </recommendedName>
</protein>
<comment type="caution">
    <text evidence="6">The sequence shown here is derived from an EMBL/GenBank/DDBJ whole genome shotgun (WGS) entry which is preliminary data.</text>
</comment>
<dbReference type="InterPro" id="IPR051607">
    <property type="entry name" value="Metallo-dep_hydrolases"/>
</dbReference>
<evidence type="ECO:0000256" key="1">
    <source>
        <dbReference type="ARBA" id="ARBA00001947"/>
    </source>
</evidence>
<dbReference type="InterPro" id="IPR032466">
    <property type="entry name" value="Metal_Hydrolase"/>
</dbReference>
<dbReference type="EMBL" id="JAABOA010001094">
    <property type="protein sequence ID" value="KAF9582321.1"/>
    <property type="molecule type" value="Genomic_DNA"/>
</dbReference>
<dbReference type="AlphaFoldDB" id="A0A9P6FX41"/>
<dbReference type="PANTHER" id="PTHR11271">
    <property type="entry name" value="GUANINE DEAMINASE"/>
    <property type="match status" value="1"/>
</dbReference>
<evidence type="ECO:0000313" key="6">
    <source>
        <dbReference type="EMBL" id="KAF9582321.1"/>
    </source>
</evidence>
<evidence type="ECO:0000256" key="3">
    <source>
        <dbReference type="ARBA" id="ARBA00022801"/>
    </source>
</evidence>
<keyword evidence="2" id="KW-0479">Metal-binding</keyword>
<dbReference type="GO" id="GO:0019239">
    <property type="term" value="F:deaminase activity"/>
    <property type="evidence" value="ECO:0007669"/>
    <property type="project" value="TreeGrafter"/>
</dbReference>
<evidence type="ECO:0000259" key="5">
    <source>
        <dbReference type="Pfam" id="PF01979"/>
    </source>
</evidence>
<dbReference type="SUPFAM" id="SSF51556">
    <property type="entry name" value="Metallo-dependent hydrolases"/>
    <property type="match status" value="1"/>
</dbReference>
<dbReference type="InterPro" id="IPR006680">
    <property type="entry name" value="Amidohydro-rel"/>
</dbReference>
<dbReference type="Pfam" id="PF01979">
    <property type="entry name" value="Amidohydro_1"/>
    <property type="match status" value="1"/>
</dbReference>
<dbReference type="Gene3D" id="2.30.40.10">
    <property type="entry name" value="Urease, subunit C, domain 1"/>
    <property type="match status" value="1"/>
</dbReference>
<sequence>MPRAESLLLALSSLCMMSDIQHNLNKWDILNTSVPVVFPHGTLADGSDLEILRENNQFIAITPKSEHHWVHGQLFTSGIMEQSGLGIDTSFTSSSDILTQMWFQLQSTRNTRSNPAHLHQKLPNNTVMTVKQAFLLGTPNGGLALRRPDFGVIKKGAKADIVVLNSNNTAFSAYYDPIAAVVLHANVGDIGHVLADGRFVKRDFHLRGYDWRGIQTNFTRSTKKIQQVPLGYQNKYGTVRAQALSQFGLAEDTYENVATVNVEPSKL</sequence>
<name>A0A9P6FX41_9FUNG</name>
<keyword evidence="3" id="KW-0378">Hydrolase</keyword>
<gene>
    <name evidence="6" type="ORF">BGW38_000352</name>
</gene>
<comment type="cofactor">
    <cofactor evidence="1">
        <name>Zn(2+)</name>
        <dbReference type="ChEBI" id="CHEBI:29105"/>
    </cofactor>
</comment>
<dbReference type="Gene3D" id="3.20.20.140">
    <property type="entry name" value="Metal-dependent hydrolases"/>
    <property type="match status" value="1"/>
</dbReference>
<dbReference type="GO" id="GO:0005829">
    <property type="term" value="C:cytosol"/>
    <property type="evidence" value="ECO:0007669"/>
    <property type="project" value="TreeGrafter"/>
</dbReference>
<dbReference type="SUPFAM" id="SSF51338">
    <property type="entry name" value="Composite domain of metallo-dependent hydrolases"/>
    <property type="match status" value="1"/>
</dbReference>
<dbReference type="Proteomes" id="UP000780801">
    <property type="component" value="Unassembled WGS sequence"/>
</dbReference>
<dbReference type="OrthoDB" id="194468at2759"/>
<accession>A0A9P6FX41</accession>
<evidence type="ECO:0000256" key="2">
    <source>
        <dbReference type="ARBA" id="ARBA00022723"/>
    </source>
</evidence>
<proteinExistence type="predicted"/>
<dbReference type="InterPro" id="IPR011059">
    <property type="entry name" value="Metal-dep_hydrolase_composite"/>
</dbReference>
<evidence type="ECO:0000313" key="7">
    <source>
        <dbReference type="Proteomes" id="UP000780801"/>
    </source>
</evidence>
<feature type="domain" description="Amidohydrolase-related" evidence="5">
    <location>
        <begin position="33"/>
        <end position="200"/>
    </location>
</feature>
<evidence type="ECO:0000256" key="4">
    <source>
        <dbReference type="ARBA" id="ARBA00022833"/>
    </source>
</evidence>
<keyword evidence="7" id="KW-1185">Reference proteome</keyword>
<organism evidence="6 7">
    <name type="scientific">Lunasporangiospora selenospora</name>
    <dbReference type="NCBI Taxonomy" id="979761"/>
    <lineage>
        <taxon>Eukaryota</taxon>
        <taxon>Fungi</taxon>
        <taxon>Fungi incertae sedis</taxon>
        <taxon>Mucoromycota</taxon>
        <taxon>Mortierellomycotina</taxon>
        <taxon>Mortierellomycetes</taxon>
        <taxon>Mortierellales</taxon>
        <taxon>Mortierellaceae</taxon>
        <taxon>Lunasporangiospora</taxon>
    </lineage>
</organism>
<dbReference type="PANTHER" id="PTHR11271:SF37">
    <property type="entry name" value="FAMILY PROTEIN, PUTATIVE (AFU_ORTHOLOGUE AFUA_4G00460)-RELATED"/>
    <property type="match status" value="1"/>
</dbReference>
<keyword evidence="4" id="KW-0862">Zinc</keyword>
<dbReference type="GO" id="GO:0046872">
    <property type="term" value="F:metal ion binding"/>
    <property type="evidence" value="ECO:0007669"/>
    <property type="project" value="UniProtKB-KW"/>
</dbReference>